<dbReference type="GO" id="GO:0005979">
    <property type="term" value="P:regulation of glycogen biosynthetic process"/>
    <property type="evidence" value="ECO:0007669"/>
    <property type="project" value="TreeGrafter"/>
</dbReference>
<dbReference type="InterPro" id="IPR038175">
    <property type="entry name" value="CBM21_dom_sf"/>
</dbReference>
<dbReference type="GO" id="GO:0000164">
    <property type="term" value="C:protein phosphatase type 1 complex"/>
    <property type="evidence" value="ECO:0007669"/>
    <property type="project" value="TreeGrafter"/>
</dbReference>
<reference evidence="2 3" key="1">
    <citation type="journal article" date="2018" name="Gigascience">
        <title>Genomes of trombidid mites reveal novel predicted allergens and laterally-transferred genes associated with secondary metabolism.</title>
        <authorList>
            <person name="Dong X."/>
            <person name="Chaisiri K."/>
            <person name="Xia D."/>
            <person name="Armstrong S.D."/>
            <person name="Fang Y."/>
            <person name="Donnelly M.J."/>
            <person name="Kadowaki T."/>
            <person name="McGarry J.W."/>
            <person name="Darby A.C."/>
            <person name="Makepeace B.L."/>
        </authorList>
    </citation>
    <scope>NUCLEOTIDE SEQUENCE [LARGE SCALE GENOMIC DNA]</scope>
    <source>
        <strain evidence="2">UoL-WK</strain>
    </source>
</reference>
<evidence type="ECO:0000313" key="3">
    <source>
        <dbReference type="Proteomes" id="UP000285301"/>
    </source>
</evidence>
<accession>A0A3S3PBJ9</accession>
<evidence type="ECO:0000259" key="1">
    <source>
        <dbReference type="PROSITE" id="PS51159"/>
    </source>
</evidence>
<sequence length="236" mass="26813">MCDDDNQRPIREKLVKSTSLKTTTKKREPQRRKTVYFADAFGLDLESVYLIQSGQPSVPSSAFSHLNISDDLNGGLTLQCQDLVSELTNCGVPCEASADKILKLEPDFIEPFKLVDFFDRVRRQKVCLQNCFVTNSDTKVIIKCIILVINLSFEKNVKFRYSKDNWKTWSDMVAKYVPNSSNGWSDKFMVEFCFNTNSSGELVAGQKISFAVCFSVDGKEYWDNNLGSNYTLTCHV</sequence>
<dbReference type="GO" id="GO:2001069">
    <property type="term" value="F:glycogen binding"/>
    <property type="evidence" value="ECO:0007669"/>
    <property type="project" value="TreeGrafter"/>
</dbReference>
<feature type="domain" description="CBM21" evidence="1">
    <location>
        <begin position="118"/>
        <end position="233"/>
    </location>
</feature>
<protein>
    <submittedName>
        <fullName evidence="2">Glycogen-binding subunit 76A-like protein</fullName>
    </submittedName>
</protein>
<dbReference type="PROSITE" id="PS51159">
    <property type="entry name" value="CBM21"/>
    <property type="match status" value="1"/>
</dbReference>
<dbReference type="AlphaFoldDB" id="A0A3S3PBJ9"/>
<dbReference type="GO" id="GO:0008157">
    <property type="term" value="F:protein phosphatase 1 binding"/>
    <property type="evidence" value="ECO:0007669"/>
    <property type="project" value="TreeGrafter"/>
</dbReference>
<gene>
    <name evidence="2" type="ORF">B4U79_07256</name>
</gene>
<dbReference type="PANTHER" id="PTHR12307:SF53">
    <property type="entry name" value="PROTEIN PHOSPHATASE 1 REGULATORY SUBUNIT"/>
    <property type="match status" value="1"/>
</dbReference>
<dbReference type="OrthoDB" id="8942186at2759"/>
<keyword evidence="3" id="KW-1185">Reference proteome</keyword>
<dbReference type="PANTHER" id="PTHR12307">
    <property type="entry name" value="PROTEIN PHOSPHATASE 1 REGULATORY SUBUNIT"/>
    <property type="match status" value="1"/>
</dbReference>
<dbReference type="STRING" id="1965070.A0A3S3PBJ9"/>
<dbReference type="Pfam" id="PF03370">
    <property type="entry name" value="CBM_21"/>
    <property type="match status" value="1"/>
</dbReference>
<dbReference type="EMBL" id="NCKU01002626">
    <property type="protein sequence ID" value="RWS09171.1"/>
    <property type="molecule type" value="Genomic_DNA"/>
</dbReference>
<comment type="caution">
    <text evidence="2">The sequence shown here is derived from an EMBL/GenBank/DDBJ whole genome shotgun (WGS) entry which is preliminary data.</text>
</comment>
<dbReference type="Gene3D" id="2.60.40.2440">
    <property type="entry name" value="Carbohydrate binding type-21 domain"/>
    <property type="match status" value="1"/>
</dbReference>
<evidence type="ECO:0000313" key="2">
    <source>
        <dbReference type="EMBL" id="RWS09171.1"/>
    </source>
</evidence>
<organism evidence="2 3">
    <name type="scientific">Dinothrombium tinctorium</name>
    <dbReference type="NCBI Taxonomy" id="1965070"/>
    <lineage>
        <taxon>Eukaryota</taxon>
        <taxon>Metazoa</taxon>
        <taxon>Ecdysozoa</taxon>
        <taxon>Arthropoda</taxon>
        <taxon>Chelicerata</taxon>
        <taxon>Arachnida</taxon>
        <taxon>Acari</taxon>
        <taxon>Acariformes</taxon>
        <taxon>Trombidiformes</taxon>
        <taxon>Prostigmata</taxon>
        <taxon>Anystina</taxon>
        <taxon>Parasitengona</taxon>
        <taxon>Trombidioidea</taxon>
        <taxon>Trombidiidae</taxon>
        <taxon>Dinothrombium</taxon>
    </lineage>
</organism>
<name>A0A3S3PBJ9_9ACAR</name>
<dbReference type="InterPro" id="IPR050782">
    <property type="entry name" value="PP1_regulatory_subunit_3"/>
</dbReference>
<proteinExistence type="predicted"/>
<dbReference type="InterPro" id="IPR005036">
    <property type="entry name" value="CBM21_dom"/>
</dbReference>
<dbReference type="Proteomes" id="UP000285301">
    <property type="component" value="Unassembled WGS sequence"/>
</dbReference>